<dbReference type="InterPro" id="IPR005467">
    <property type="entry name" value="His_kinase_dom"/>
</dbReference>
<evidence type="ECO:0000256" key="5">
    <source>
        <dbReference type="ARBA" id="ARBA00022777"/>
    </source>
</evidence>
<evidence type="ECO:0000313" key="8">
    <source>
        <dbReference type="EMBL" id="PLP41819.1"/>
    </source>
</evidence>
<dbReference type="FunFam" id="3.30.565.10:FF:000006">
    <property type="entry name" value="Sensor histidine kinase WalK"/>
    <property type="match status" value="1"/>
</dbReference>
<feature type="non-terminal residue" evidence="8">
    <location>
        <position position="1"/>
    </location>
</feature>
<gene>
    <name evidence="8" type="ORF">CWM98_23185</name>
</gene>
<dbReference type="SUPFAM" id="SSF55874">
    <property type="entry name" value="ATPase domain of HSP90 chaperone/DNA topoisomerase II/histidine kinase"/>
    <property type="match status" value="1"/>
</dbReference>
<evidence type="ECO:0000256" key="4">
    <source>
        <dbReference type="ARBA" id="ARBA00022679"/>
    </source>
</evidence>
<dbReference type="EMBL" id="PICB01001450">
    <property type="protein sequence ID" value="PLP41819.1"/>
    <property type="molecule type" value="Genomic_DNA"/>
</dbReference>
<name>A0A2N5AAW9_KLEVA</name>
<evidence type="ECO:0000313" key="9">
    <source>
        <dbReference type="Proteomes" id="UP000234473"/>
    </source>
</evidence>
<dbReference type="PROSITE" id="PS50109">
    <property type="entry name" value="HIS_KIN"/>
    <property type="match status" value="1"/>
</dbReference>
<dbReference type="InterPro" id="IPR003594">
    <property type="entry name" value="HATPase_dom"/>
</dbReference>
<dbReference type="PANTHER" id="PTHR45453:SF1">
    <property type="entry name" value="PHOSPHATE REGULON SENSOR PROTEIN PHOR"/>
    <property type="match status" value="1"/>
</dbReference>
<dbReference type="GO" id="GO:0016036">
    <property type="term" value="P:cellular response to phosphate starvation"/>
    <property type="evidence" value="ECO:0007669"/>
    <property type="project" value="TreeGrafter"/>
</dbReference>
<dbReference type="Pfam" id="PF02518">
    <property type="entry name" value="HATPase_c"/>
    <property type="match status" value="1"/>
</dbReference>
<evidence type="ECO:0000256" key="2">
    <source>
        <dbReference type="ARBA" id="ARBA00012438"/>
    </source>
</evidence>
<comment type="caution">
    <text evidence="8">The sequence shown here is derived from an EMBL/GenBank/DDBJ whole genome shotgun (WGS) entry which is preliminary data.</text>
</comment>
<keyword evidence="4" id="KW-0808">Transferase</keyword>
<dbReference type="PRINTS" id="PR00344">
    <property type="entry name" value="BCTRLSENSOR"/>
</dbReference>
<dbReference type="EC" id="2.7.13.3" evidence="2"/>
<reference evidence="8 9" key="2">
    <citation type="submission" date="2018-01" db="EMBL/GenBank/DDBJ databases">
        <title>Genomic study of Klebsiella pneumoniae.</title>
        <authorList>
            <person name="Yang Y."/>
            <person name="Bicalho R."/>
        </authorList>
    </citation>
    <scope>NUCLEOTIDE SEQUENCE [LARGE SCALE GENOMIC DNA]</scope>
    <source>
        <strain evidence="8 9">A5</strain>
    </source>
</reference>
<dbReference type="AlphaFoldDB" id="A0A2N5AAW9"/>
<evidence type="ECO:0000259" key="7">
    <source>
        <dbReference type="PROSITE" id="PS50109"/>
    </source>
</evidence>
<feature type="domain" description="Histidine kinase" evidence="7">
    <location>
        <begin position="1"/>
        <end position="106"/>
    </location>
</feature>
<evidence type="ECO:0000256" key="1">
    <source>
        <dbReference type="ARBA" id="ARBA00000085"/>
    </source>
</evidence>
<keyword evidence="5 8" id="KW-0418">Kinase</keyword>
<dbReference type="InterPro" id="IPR004358">
    <property type="entry name" value="Sig_transdc_His_kin-like_C"/>
</dbReference>
<organism evidence="8 9">
    <name type="scientific">Klebsiella variicola</name>
    <dbReference type="NCBI Taxonomy" id="244366"/>
    <lineage>
        <taxon>Bacteria</taxon>
        <taxon>Pseudomonadati</taxon>
        <taxon>Pseudomonadota</taxon>
        <taxon>Gammaproteobacteria</taxon>
        <taxon>Enterobacterales</taxon>
        <taxon>Enterobacteriaceae</taxon>
        <taxon>Klebsiella/Raoultella group</taxon>
        <taxon>Klebsiella</taxon>
        <taxon>Klebsiella pneumoniae complex</taxon>
    </lineage>
</organism>
<dbReference type="InterPro" id="IPR036890">
    <property type="entry name" value="HATPase_C_sf"/>
</dbReference>
<keyword evidence="3" id="KW-0597">Phosphoprotein</keyword>
<dbReference type="Gene3D" id="3.30.565.10">
    <property type="entry name" value="Histidine kinase-like ATPase, C-terminal domain"/>
    <property type="match status" value="1"/>
</dbReference>
<evidence type="ECO:0000256" key="3">
    <source>
        <dbReference type="ARBA" id="ARBA00022553"/>
    </source>
</evidence>
<dbReference type="PANTHER" id="PTHR45453">
    <property type="entry name" value="PHOSPHATE REGULON SENSOR PROTEIN PHOR"/>
    <property type="match status" value="1"/>
</dbReference>
<dbReference type="Proteomes" id="UP000234473">
    <property type="component" value="Unassembled WGS sequence"/>
</dbReference>
<protein>
    <recommendedName>
        <fullName evidence="2">histidine kinase</fullName>
        <ecNumber evidence="2">2.7.13.3</ecNumber>
    </recommendedName>
</protein>
<accession>A0A2N5AAW9</accession>
<reference evidence="8 9" key="1">
    <citation type="submission" date="2017-11" db="EMBL/GenBank/DDBJ databases">
        <authorList>
            <person name="Han C.G."/>
        </authorList>
    </citation>
    <scope>NUCLEOTIDE SEQUENCE [LARGE SCALE GENOMIC DNA]</scope>
    <source>
        <strain evidence="8 9">A5</strain>
    </source>
</reference>
<dbReference type="GO" id="GO:0005886">
    <property type="term" value="C:plasma membrane"/>
    <property type="evidence" value="ECO:0007669"/>
    <property type="project" value="TreeGrafter"/>
</dbReference>
<keyword evidence="6" id="KW-0902">Two-component regulatory system</keyword>
<dbReference type="SMART" id="SM00387">
    <property type="entry name" value="HATPase_c"/>
    <property type="match status" value="1"/>
</dbReference>
<sequence>MLRRAISNLLSNAIRYTPAGQAVTIQLSESAETIRLVVENPGTPIAAEHLPRLFDRFYRVDPSRQRKGEGSGIGLAIVKSIVSAHHGSVAVQSDLRSTRFIIVLPK</sequence>
<dbReference type="InterPro" id="IPR050351">
    <property type="entry name" value="BphY/WalK/GraS-like"/>
</dbReference>
<comment type="catalytic activity">
    <reaction evidence="1">
        <text>ATP + protein L-histidine = ADP + protein N-phospho-L-histidine.</text>
        <dbReference type="EC" id="2.7.13.3"/>
    </reaction>
</comment>
<evidence type="ECO:0000256" key="6">
    <source>
        <dbReference type="ARBA" id="ARBA00023012"/>
    </source>
</evidence>
<dbReference type="GO" id="GO:0000155">
    <property type="term" value="F:phosphorelay sensor kinase activity"/>
    <property type="evidence" value="ECO:0007669"/>
    <property type="project" value="TreeGrafter"/>
</dbReference>
<proteinExistence type="predicted"/>
<dbReference type="GO" id="GO:0004721">
    <property type="term" value="F:phosphoprotein phosphatase activity"/>
    <property type="evidence" value="ECO:0007669"/>
    <property type="project" value="TreeGrafter"/>
</dbReference>